<dbReference type="EMBL" id="ML995479">
    <property type="protein sequence ID" value="KAF2144466.1"/>
    <property type="molecule type" value="Genomic_DNA"/>
</dbReference>
<keyword evidence="7" id="KW-0804">Transcription</keyword>
<dbReference type="OrthoDB" id="2163387at2759"/>
<name>A0A6A6BKA0_9PEZI</name>
<evidence type="ECO:0000313" key="10">
    <source>
        <dbReference type="EMBL" id="KAF2144466.1"/>
    </source>
</evidence>
<organism evidence="10 11">
    <name type="scientific">Aplosporella prunicola CBS 121167</name>
    <dbReference type="NCBI Taxonomy" id="1176127"/>
    <lineage>
        <taxon>Eukaryota</taxon>
        <taxon>Fungi</taxon>
        <taxon>Dikarya</taxon>
        <taxon>Ascomycota</taxon>
        <taxon>Pezizomycotina</taxon>
        <taxon>Dothideomycetes</taxon>
        <taxon>Dothideomycetes incertae sedis</taxon>
        <taxon>Botryosphaeriales</taxon>
        <taxon>Aplosporellaceae</taxon>
        <taxon>Aplosporella</taxon>
    </lineage>
</organism>
<sequence length="394" mass="42187">MASTASTERHDQPAEVASRVLRRAQVSKMTRALQNRLALANVKVKHGWENLNIDAIEPRIEMELKRKRPTSSHDTVSDTSSSISTDRYHPLGFLDSSPLAPPIFSDDVHRSGGGGYGSAKRMRYQPDNFRRPASSNHARTKVRTGSVKASSWKSSYRLPESSPAYRKPVHFSVSQPPSLSFVSETSTIPDDPLSPVLSEADDEDLPVSSFQLNASHMRSSPPLQSPRTPPPGLSRSAGLRNDSFTATPRNNHNGQEDANLLMYLATSPSSANGGNKTHVIPPSTPPQKMTPLPSSMMSTPGGGSGPFSGLGLHTPGGNLNFADFLNMTPSPAQVGGNWMRTPVAGGPTPLAAREARKRLNFDTLLPPTSNSPTLGGLDRKATGLGMDLGGELVS</sequence>
<comment type="similarity">
    <text evidence="3">Belongs to the WHI5/NRM1 family.</text>
</comment>
<evidence type="ECO:0000256" key="8">
    <source>
        <dbReference type="ARBA" id="ARBA00023242"/>
    </source>
</evidence>
<gene>
    <name evidence="10" type="ORF">K452DRAFT_295911</name>
</gene>
<accession>A0A6A6BKA0</accession>
<evidence type="ECO:0000256" key="6">
    <source>
        <dbReference type="ARBA" id="ARBA00023015"/>
    </source>
</evidence>
<dbReference type="RefSeq" id="XP_033400178.1">
    <property type="nucleotide sequence ID" value="XM_033541870.1"/>
</dbReference>
<dbReference type="PANTHER" id="PTHR40468:SF1">
    <property type="entry name" value="TOPOISOMERASE I DAMAGE AFFECTED PROTEIN 11"/>
    <property type="match status" value="1"/>
</dbReference>
<dbReference type="Proteomes" id="UP000799438">
    <property type="component" value="Unassembled WGS sequence"/>
</dbReference>
<keyword evidence="5" id="KW-0678">Repressor</keyword>
<dbReference type="PANTHER" id="PTHR40468">
    <property type="entry name" value="YALI0A15257P"/>
    <property type="match status" value="1"/>
</dbReference>
<keyword evidence="6" id="KW-0805">Transcription regulation</keyword>
<dbReference type="GO" id="GO:0005737">
    <property type="term" value="C:cytoplasm"/>
    <property type="evidence" value="ECO:0007669"/>
    <property type="project" value="UniProtKB-SubCell"/>
</dbReference>
<proteinExistence type="inferred from homology"/>
<evidence type="ECO:0000256" key="9">
    <source>
        <dbReference type="SAM" id="MobiDB-lite"/>
    </source>
</evidence>
<feature type="compositionally biased region" description="Polar residues" evidence="9">
    <location>
        <begin position="172"/>
        <end position="188"/>
    </location>
</feature>
<dbReference type="GeneID" id="54299367"/>
<feature type="compositionally biased region" description="Polar residues" evidence="9">
    <location>
        <begin position="242"/>
        <end position="253"/>
    </location>
</feature>
<protein>
    <recommendedName>
        <fullName evidence="12">Transcription factor Nrm1/Whi5</fullName>
    </recommendedName>
</protein>
<feature type="region of interest" description="Disordered" evidence="9">
    <location>
        <begin position="64"/>
        <end position="83"/>
    </location>
</feature>
<feature type="compositionally biased region" description="Pro residues" evidence="9">
    <location>
        <begin position="223"/>
        <end position="232"/>
    </location>
</feature>
<evidence type="ECO:0000256" key="3">
    <source>
        <dbReference type="ARBA" id="ARBA00006922"/>
    </source>
</evidence>
<feature type="region of interest" description="Disordered" evidence="9">
    <location>
        <begin position="102"/>
        <end position="202"/>
    </location>
</feature>
<evidence type="ECO:0008006" key="12">
    <source>
        <dbReference type="Google" id="ProtNLM"/>
    </source>
</evidence>
<dbReference type="Pfam" id="PF08528">
    <property type="entry name" value="Whi5"/>
    <property type="match status" value="1"/>
</dbReference>
<dbReference type="InterPro" id="IPR013734">
    <property type="entry name" value="TF_Nrm1/Whi5"/>
</dbReference>
<keyword evidence="11" id="KW-1185">Reference proteome</keyword>
<keyword evidence="4" id="KW-0963">Cytoplasm</keyword>
<dbReference type="GO" id="GO:0005634">
    <property type="term" value="C:nucleus"/>
    <property type="evidence" value="ECO:0007669"/>
    <property type="project" value="UniProtKB-SubCell"/>
</dbReference>
<evidence type="ECO:0000256" key="5">
    <source>
        <dbReference type="ARBA" id="ARBA00022491"/>
    </source>
</evidence>
<evidence type="ECO:0000313" key="11">
    <source>
        <dbReference type="Proteomes" id="UP000799438"/>
    </source>
</evidence>
<comment type="subcellular location">
    <subcellularLocation>
        <location evidence="2">Cytoplasm</location>
    </subcellularLocation>
    <subcellularLocation>
        <location evidence="1">Nucleus</location>
    </subcellularLocation>
</comment>
<evidence type="ECO:0000256" key="2">
    <source>
        <dbReference type="ARBA" id="ARBA00004496"/>
    </source>
</evidence>
<reference evidence="10" key="1">
    <citation type="journal article" date="2020" name="Stud. Mycol.">
        <title>101 Dothideomycetes genomes: a test case for predicting lifestyles and emergence of pathogens.</title>
        <authorList>
            <person name="Haridas S."/>
            <person name="Albert R."/>
            <person name="Binder M."/>
            <person name="Bloem J."/>
            <person name="Labutti K."/>
            <person name="Salamov A."/>
            <person name="Andreopoulos B."/>
            <person name="Baker S."/>
            <person name="Barry K."/>
            <person name="Bills G."/>
            <person name="Bluhm B."/>
            <person name="Cannon C."/>
            <person name="Castanera R."/>
            <person name="Culley D."/>
            <person name="Daum C."/>
            <person name="Ezra D."/>
            <person name="Gonzalez J."/>
            <person name="Henrissat B."/>
            <person name="Kuo A."/>
            <person name="Liang C."/>
            <person name="Lipzen A."/>
            <person name="Lutzoni F."/>
            <person name="Magnuson J."/>
            <person name="Mondo S."/>
            <person name="Nolan M."/>
            <person name="Ohm R."/>
            <person name="Pangilinan J."/>
            <person name="Park H.-J."/>
            <person name="Ramirez L."/>
            <person name="Alfaro M."/>
            <person name="Sun H."/>
            <person name="Tritt A."/>
            <person name="Yoshinaga Y."/>
            <person name="Zwiers L.-H."/>
            <person name="Turgeon B."/>
            <person name="Goodwin S."/>
            <person name="Spatafora J."/>
            <person name="Crous P."/>
            <person name="Grigoriev I."/>
        </authorList>
    </citation>
    <scope>NUCLEOTIDE SEQUENCE</scope>
    <source>
        <strain evidence="10">CBS 121167</strain>
    </source>
</reference>
<evidence type="ECO:0000256" key="1">
    <source>
        <dbReference type="ARBA" id="ARBA00004123"/>
    </source>
</evidence>
<keyword evidence="8" id="KW-0539">Nucleus</keyword>
<dbReference type="AlphaFoldDB" id="A0A6A6BKA0"/>
<evidence type="ECO:0000256" key="4">
    <source>
        <dbReference type="ARBA" id="ARBA00022490"/>
    </source>
</evidence>
<feature type="region of interest" description="Disordered" evidence="9">
    <location>
        <begin position="215"/>
        <end position="253"/>
    </location>
</feature>
<evidence type="ECO:0000256" key="7">
    <source>
        <dbReference type="ARBA" id="ARBA00023163"/>
    </source>
</evidence>
<feature type="compositionally biased region" description="Low complexity" evidence="9">
    <location>
        <begin position="72"/>
        <end position="83"/>
    </location>
</feature>